<dbReference type="Pfam" id="PF01112">
    <property type="entry name" value="Asparaginase_2"/>
    <property type="match status" value="1"/>
</dbReference>
<dbReference type="PANTHER" id="PTHR42878:SF15">
    <property type="entry name" value="BACTERIOPHYTOCHROME"/>
    <property type="match status" value="1"/>
</dbReference>
<feature type="domain" description="Histidine kinase" evidence="6">
    <location>
        <begin position="93"/>
        <end position="203"/>
    </location>
</feature>
<dbReference type="SUPFAM" id="SSF55874">
    <property type="entry name" value="ATPase domain of HSP90 chaperone/DNA topoisomerase II/histidine kinase"/>
    <property type="match status" value="1"/>
</dbReference>
<dbReference type="AlphaFoldDB" id="X1M6E4"/>
<comment type="catalytic activity">
    <reaction evidence="1">
        <text>ATP + protein L-histidine = ADP + protein N-phospho-L-histidine.</text>
        <dbReference type="EC" id="2.7.13.3"/>
    </reaction>
</comment>
<proteinExistence type="predicted"/>
<sequence>MDASIMRSDGLFGAVAAIKDVKNPVKVAREVAEETECLLLTGEGATRFARFMGHKEYDPLIDEMRKLDYVKNLQPKPERKAEFVIQEGVITNGDLQLLKIMLENLLNNAWKFTSKNSGAKIEFGITKSKDQEAYFVRDNGVGFDMEYTDKLFGAFQRLHSDTEFPGTGIGLATVKRIITRHGGSIWAKSEVGKGATFYFKLSA</sequence>
<dbReference type="GO" id="GO:0030295">
    <property type="term" value="F:protein kinase activator activity"/>
    <property type="evidence" value="ECO:0007669"/>
    <property type="project" value="TreeGrafter"/>
</dbReference>
<dbReference type="GO" id="GO:0007234">
    <property type="term" value="P:osmosensory signaling via phosphorelay pathway"/>
    <property type="evidence" value="ECO:0007669"/>
    <property type="project" value="TreeGrafter"/>
</dbReference>
<evidence type="ECO:0000256" key="1">
    <source>
        <dbReference type="ARBA" id="ARBA00000085"/>
    </source>
</evidence>
<dbReference type="PANTHER" id="PTHR42878">
    <property type="entry name" value="TWO-COMPONENT HISTIDINE KINASE"/>
    <property type="match status" value="1"/>
</dbReference>
<dbReference type="Gene3D" id="3.30.565.10">
    <property type="entry name" value="Histidine kinase-like ATPase, C-terminal domain"/>
    <property type="match status" value="1"/>
</dbReference>
<dbReference type="PRINTS" id="PR00344">
    <property type="entry name" value="BCTRLSENSOR"/>
</dbReference>
<dbReference type="PROSITE" id="PS50109">
    <property type="entry name" value="HIS_KIN"/>
    <property type="match status" value="1"/>
</dbReference>
<protein>
    <recommendedName>
        <fullName evidence="2">histidine kinase</fullName>
        <ecNumber evidence="2">2.7.13.3</ecNumber>
    </recommendedName>
</protein>
<evidence type="ECO:0000256" key="2">
    <source>
        <dbReference type="ARBA" id="ARBA00012438"/>
    </source>
</evidence>
<evidence type="ECO:0000256" key="5">
    <source>
        <dbReference type="ARBA" id="ARBA00022777"/>
    </source>
</evidence>
<keyword evidence="5" id="KW-0418">Kinase</keyword>
<dbReference type="EMBL" id="BARV01021746">
    <property type="protein sequence ID" value="GAI27177.1"/>
    <property type="molecule type" value="Genomic_DNA"/>
</dbReference>
<dbReference type="InterPro" id="IPR029055">
    <property type="entry name" value="Ntn_hydrolases_N"/>
</dbReference>
<evidence type="ECO:0000256" key="4">
    <source>
        <dbReference type="ARBA" id="ARBA00022679"/>
    </source>
</evidence>
<gene>
    <name evidence="7" type="ORF">S06H3_35971</name>
</gene>
<dbReference type="InterPro" id="IPR004358">
    <property type="entry name" value="Sig_transdc_His_kin-like_C"/>
</dbReference>
<evidence type="ECO:0000313" key="7">
    <source>
        <dbReference type="EMBL" id="GAI27177.1"/>
    </source>
</evidence>
<dbReference type="Pfam" id="PF02518">
    <property type="entry name" value="HATPase_c"/>
    <property type="match status" value="1"/>
</dbReference>
<dbReference type="InterPro" id="IPR003594">
    <property type="entry name" value="HATPase_dom"/>
</dbReference>
<dbReference type="SMART" id="SM00387">
    <property type="entry name" value="HATPase_c"/>
    <property type="match status" value="1"/>
</dbReference>
<dbReference type="GO" id="GO:0004673">
    <property type="term" value="F:protein histidine kinase activity"/>
    <property type="evidence" value="ECO:0007669"/>
    <property type="project" value="UniProtKB-EC"/>
</dbReference>
<accession>X1M6E4</accession>
<dbReference type="EC" id="2.7.13.3" evidence="2"/>
<dbReference type="InterPro" id="IPR005467">
    <property type="entry name" value="His_kinase_dom"/>
</dbReference>
<dbReference type="GO" id="GO:0016787">
    <property type="term" value="F:hydrolase activity"/>
    <property type="evidence" value="ECO:0007669"/>
    <property type="project" value="InterPro"/>
</dbReference>
<evidence type="ECO:0000259" key="6">
    <source>
        <dbReference type="PROSITE" id="PS50109"/>
    </source>
</evidence>
<keyword evidence="4" id="KW-0808">Transferase</keyword>
<dbReference type="InterPro" id="IPR000246">
    <property type="entry name" value="Peptidase_T2"/>
</dbReference>
<comment type="caution">
    <text evidence="7">The sequence shown here is derived from an EMBL/GenBank/DDBJ whole genome shotgun (WGS) entry which is preliminary data.</text>
</comment>
<reference evidence="7" key="1">
    <citation type="journal article" date="2014" name="Front. Microbiol.">
        <title>High frequency of phylogenetically diverse reductive dehalogenase-homologous genes in deep subseafloor sedimentary metagenomes.</title>
        <authorList>
            <person name="Kawai M."/>
            <person name="Futagami T."/>
            <person name="Toyoda A."/>
            <person name="Takaki Y."/>
            <person name="Nishi S."/>
            <person name="Hori S."/>
            <person name="Arai W."/>
            <person name="Tsubouchi T."/>
            <person name="Morono Y."/>
            <person name="Uchiyama I."/>
            <person name="Ito T."/>
            <person name="Fujiyama A."/>
            <person name="Inagaki F."/>
            <person name="Takami H."/>
        </authorList>
    </citation>
    <scope>NUCLEOTIDE SEQUENCE</scope>
    <source>
        <strain evidence="7">Expedition CK06-06</strain>
    </source>
</reference>
<dbReference type="FunFam" id="3.30.565.10:FF:000006">
    <property type="entry name" value="Sensor histidine kinase WalK"/>
    <property type="match status" value="1"/>
</dbReference>
<dbReference type="SUPFAM" id="SSF56235">
    <property type="entry name" value="N-terminal nucleophile aminohydrolases (Ntn hydrolases)"/>
    <property type="match status" value="1"/>
</dbReference>
<organism evidence="7">
    <name type="scientific">marine sediment metagenome</name>
    <dbReference type="NCBI Taxonomy" id="412755"/>
    <lineage>
        <taxon>unclassified sequences</taxon>
        <taxon>metagenomes</taxon>
        <taxon>ecological metagenomes</taxon>
    </lineage>
</organism>
<dbReference type="InterPro" id="IPR036890">
    <property type="entry name" value="HATPase_C_sf"/>
</dbReference>
<evidence type="ECO:0000256" key="3">
    <source>
        <dbReference type="ARBA" id="ARBA00022553"/>
    </source>
</evidence>
<name>X1M6E4_9ZZZZ</name>
<dbReference type="InterPro" id="IPR050351">
    <property type="entry name" value="BphY/WalK/GraS-like"/>
</dbReference>
<dbReference type="GO" id="GO:0000156">
    <property type="term" value="F:phosphorelay response regulator activity"/>
    <property type="evidence" value="ECO:0007669"/>
    <property type="project" value="TreeGrafter"/>
</dbReference>
<keyword evidence="3" id="KW-0597">Phosphoprotein</keyword>